<protein>
    <recommendedName>
        <fullName evidence="4">TraB/GumN family protein</fullName>
    </recommendedName>
</protein>
<dbReference type="AlphaFoldDB" id="A0A2G8R6Z5"/>
<feature type="signal peptide" evidence="1">
    <location>
        <begin position="1"/>
        <end position="19"/>
    </location>
</feature>
<dbReference type="PANTHER" id="PTHR40590">
    <property type="entry name" value="CYTOPLASMIC PROTEIN-RELATED"/>
    <property type="match status" value="1"/>
</dbReference>
<comment type="caution">
    <text evidence="2">The sequence shown here is derived from an EMBL/GenBank/DDBJ whole genome shotgun (WGS) entry which is preliminary data.</text>
</comment>
<dbReference type="CDD" id="cd14789">
    <property type="entry name" value="Tiki"/>
    <property type="match status" value="1"/>
</dbReference>
<accession>A0A2G8R6Z5</accession>
<keyword evidence="3" id="KW-1185">Reference proteome</keyword>
<evidence type="ECO:0000313" key="2">
    <source>
        <dbReference type="EMBL" id="PIL17330.1"/>
    </source>
</evidence>
<feature type="chain" id="PRO_5013627719" description="TraB/GumN family protein" evidence="1">
    <location>
        <begin position="20"/>
        <end position="327"/>
    </location>
</feature>
<name>A0A2G8R6Z5_9RHOB</name>
<gene>
    <name evidence="2" type="ORF">P775_24310</name>
</gene>
<dbReference type="EMBL" id="AWWI01000167">
    <property type="protein sequence ID" value="PIL17330.1"/>
    <property type="molecule type" value="Genomic_DNA"/>
</dbReference>
<organism evidence="2 3">
    <name type="scientific">Puniceibacterium antarcticum</name>
    <dbReference type="NCBI Taxonomy" id="1206336"/>
    <lineage>
        <taxon>Bacteria</taxon>
        <taxon>Pseudomonadati</taxon>
        <taxon>Pseudomonadota</taxon>
        <taxon>Alphaproteobacteria</taxon>
        <taxon>Rhodobacterales</taxon>
        <taxon>Paracoccaceae</taxon>
        <taxon>Puniceibacterium</taxon>
    </lineage>
</organism>
<evidence type="ECO:0000256" key="1">
    <source>
        <dbReference type="SAM" id="SignalP"/>
    </source>
</evidence>
<reference evidence="2 3" key="1">
    <citation type="submission" date="2013-09" db="EMBL/GenBank/DDBJ databases">
        <title>Genome sequencing of Phaeobacter antarcticus sp. nov. SM1211.</title>
        <authorList>
            <person name="Zhang X.-Y."/>
            <person name="Liu C."/>
            <person name="Chen X.-L."/>
            <person name="Xie B.-B."/>
            <person name="Qin Q.-L."/>
            <person name="Rong J.-C."/>
            <person name="Zhang Y.-Z."/>
        </authorList>
    </citation>
    <scope>NUCLEOTIDE SEQUENCE [LARGE SCALE GENOMIC DNA]</scope>
    <source>
        <strain evidence="2 3">SM1211</strain>
    </source>
</reference>
<dbReference type="Proteomes" id="UP000231259">
    <property type="component" value="Unassembled WGS sequence"/>
</dbReference>
<sequence length="327" mass="35088">MRLIASLFICLGLAGPAMAQCTGQDLRQTLSESDRAELKAIVAETPFATGNRWRAVRGDSVVDLIGTVHLDDPRLDAPAERIRPLIENAKVVLLEMSAADQAELTGALSSRPEMLLLSDTTLPELMDEASWQALAAAASARGVPPVMAAKFQPWYLSMLLSLPPCATANLTDAQGLDGRIMDMALSAEVPMQSLEAYETVFNTFSDAPMEQQIAMVKAALVAPDTSEDMFATLLASYFEEAGTEAWQVSRLLSRQLAALDPATSDAMFARMEIDLLDARNRAWIPVIMDAGKAGPIVVAAGAAHLQGEAGLLNLLKAEGFTLTRKPF</sequence>
<evidence type="ECO:0000313" key="3">
    <source>
        <dbReference type="Proteomes" id="UP000231259"/>
    </source>
</evidence>
<dbReference type="OrthoDB" id="9806326at2"/>
<proteinExistence type="predicted"/>
<dbReference type="InterPro" id="IPR002816">
    <property type="entry name" value="TraB/PrgY/GumN_fam"/>
</dbReference>
<dbReference type="RefSeq" id="WP_099913218.1">
    <property type="nucleotide sequence ID" value="NZ_AWWI01000167.1"/>
</dbReference>
<keyword evidence="1" id="KW-0732">Signal</keyword>
<evidence type="ECO:0008006" key="4">
    <source>
        <dbReference type="Google" id="ProtNLM"/>
    </source>
</evidence>
<dbReference type="PANTHER" id="PTHR40590:SF1">
    <property type="entry name" value="CYTOPLASMIC PROTEIN"/>
    <property type="match status" value="1"/>
</dbReference>
<dbReference type="Pfam" id="PF01963">
    <property type="entry name" value="TraB_PrgY_gumN"/>
    <property type="match status" value="1"/>
</dbReference>
<dbReference type="InterPro" id="IPR047111">
    <property type="entry name" value="YbaP-like"/>
</dbReference>